<reference evidence="1 2" key="1">
    <citation type="journal article" date="2011" name="Stand. Genomic Sci.">
        <title>Non-contiguous finished genome sequence and contextual data of the filamentous soil bacterium Ktedonobacter racemifer type strain (SOSP1-21).</title>
        <authorList>
            <person name="Chang Y.J."/>
            <person name="Land M."/>
            <person name="Hauser L."/>
            <person name="Chertkov O."/>
            <person name="Del Rio T.G."/>
            <person name="Nolan M."/>
            <person name="Copeland A."/>
            <person name="Tice H."/>
            <person name="Cheng J.F."/>
            <person name="Lucas S."/>
            <person name="Han C."/>
            <person name="Goodwin L."/>
            <person name="Pitluck S."/>
            <person name="Ivanova N."/>
            <person name="Ovchinikova G."/>
            <person name="Pati A."/>
            <person name="Chen A."/>
            <person name="Palaniappan K."/>
            <person name="Mavromatis K."/>
            <person name="Liolios K."/>
            <person name="Brettin T."/>
            <person name="Fiebig A."/>
            <person name="Rohde M."/>
            <person name="Abt B."/>
            <person name="Goker M."/>
            <person name="Detter J.C."/>
            <person name="Woyke T."/>
            <person name="Bristow J."/>
            <person name="Eisen J.A."/>
            <person name="Markowitz V."/>
            <person name="Hugenholtz P."/>
            <person name="Kyrpides N.C."/>
            <person name="Klenk H.P."/>
            <person name="Lapidus A."/>
        </authorList>
    </citation>
    <scope>NUCLEOTIDE SEQUENCE [LARGE SCALE GENOMIC DNA]</scope>
    <source>
        <strain evidence="2">DSM 44963</strain>
    </source>
</reference>
<evidence type="ECO:0008006" key="3">
    <source>
        <dbReference type="Google" id="ProtNLM"/>
    </source>
</evidence>
<sequence length="139" mass="15076">MEGTQHRFISLHQKVWRFSGEDPFLSQGILAICVNPHTSRCPLLKQMMHILPDEPPAEEGYGPGLIADPLPCGTVWGHAGGEFGYGDLPYLHLGSERLAVFMLNGTAGFRAATDAGRGGLPRFSEEMRAMVYSGGTETS</sequence>
<dbReference type="AlphaFoldDB" id="D6TLJ2"/>
<keyword evidence="2" id="KW-1185">Reference proteome</keyword>
<dbReference type="EMBL" id="ADVG01000002">
    <property type="protein sequence ID" value="EFH86642.1"/>
    <property type="molecule type" value="Genomic_DNA"/>
</dbReference>
<comment type="caution">
    <text evidence="1">The sequence shown here is derived from an EMBL/GenBank/DDBJ whole genome shotgun (WGS) entry which is preliminary data.</text>
</comment>
<dbReference type="InParanoid" id="D6TLJ2"/>
<evidence type="ECO:0000313" key="1">
    <source>
        <dbReference type="EMBL" id="EFH86642.1"/>
    </source>
</evidence>
<accession>D6TLJ2</accession>
<organism evidence="1 2">
    <name type="scientific">Ktedonobacter racemifer DSM 44963</name>
    <dbReference type="NCBI Taxonomy" id="485913"/>
    <lineage>
        <taxon>Bacteria</taxon>
        <taxon>Bacillati</taxon>
        <taxon>Chloroflexota</taxon>
        <taxon>Ktedonobacteria</taxon>
        <taxon>Ktedonobacterales</taxon>
        <taxon>Ktedonobacteraceae</taxon>
        <taxon>Ktedonobacter</taxon>
    </lineage>
</organism>
<dbReference type="Proteomes" id="UP000004508">
    <property type="component" value="Unassembled WGS sequence"/>
</dbReference>
<evidence type="ECO:0000313" key="2">
    <source>
        <dbReference type="Proteomes" id="UP000004508"/>
    </source>
</evidence>
<gene>
    <name evidence="1" type="ORF">Krac_7950</name>
</gene>
<name>D6TLJ2_KTERA</name>
<protein>
    <recommendedName>
        <fullName evidence="3">Beta-lactamase</fullName>
    </recommendedName>
</protein>
<proteinExistence type="predicted"/>